<feature type="domain" description="Alpha-ketoglutarate-dependent dioxygenase AlkB-like" evidence="2">
    <location>
        <begin position="106"/>
        <end position="261"/>
    </location>
</feature>
<dbReference type="InterPro" id="IPR032854">
    <property type="entry name" value="ALKBH3"/>
</dbReference>
<dbReference type="SUPFAM" id="SSF51197">
    <property type="entry name" value="Clavaminate synthase-like"/>
    <property type="match status" value="1"/>
</dbReference>
<evidence type="ECO:0000259" key="2">
    <source>
        <dbReference type="Pfam" id="PF13532"/>
    </source>
</evidence>
<dbReference type="InterPro" id="IPR037151">
    <property type="entry name" value="AlkB-like_sf"/>
</dbReference>
<feature type="region of interest" description="Disordered" evidence="1">
    <location>
        <begin position="260"/>
        <end position="279"/>
    </location>
</feature>
<dbReference type="EMBL" id="JAACLJ010000004">
    <property type="protein sequence ID" value="KAF4587322.1"/>
    <property type="molecule type" value="Genomic_DNA"/>
</dbReference>
<dbReference type="PANTHER" id="PTHR31212:SF4">
    <property type="entry name" value="ALPHA-KETOGLUTARATE-DEPENDENT DIOXYGENASE ALKB HOMOLOG 3"/>
    <property type="match status" value="1"/>
</dbReference>
<keyword evidence="4" id="KW-1185">Reference proteome</keyword>
<name>A0A8H4Q618_9HYPO</name>
<proteinExistence type="predicted"/>
<dbReference type="GO" id="GO:0006307">
    <property type="term" value="P:DNA alkylation repair"/>
    <property type="evidence" value="ECO:0007669"/>
    <property type="project" value="InterPro"/>
</dbReference>
<dbReference type="Gene3D" id="2.60.120.590">
    <property type="entry name" value="Alpha-ketoglutarate-dependent dioxygenase AlkB-like"/>
    <property type="match status" value="1"/>
</dbReference>
<sequence>MEGGKRKFVDDDDDDETTEVKIAMLASVHPDVEPEKLLDMLVAHRGSIASTTAALERRKPMAKQQCSLRRYGPITSSGRSRKMKAVKKGRTLHVFDPVDVAEHTPCTVVHDFLPAEVAEGLLRELLGEAETFERSSFKLFDNVVESPHSAAFFVEGGEERVLREEYFYNGSKLTDVRTITPYLEKVKPRVQQVVNREIQHRIATHYPNGRKLRHQPPGPWTANSAFVNCYGGGNESVGWHSDQLTYLGPRAVIGSLSLGVTPASHHPRPASSLDAASRG</sequence>
<comment type="caution">
    <text evidence="3">The sequence shown here is derived from an EMBL/GenBank/DDBJ whole genome shotgun (WGS) entry which is preliminary data.</text>
</comment>
<evidence type="ECO:0000313" key="3">
    <source>
        <dbReference type="EMBL" id="KAF4587322.1"/>
    </source>
</evidence>
<dbReference type="Proteomes" id="UP000562929">
    <property type="component" value="Unassembled WGS sequence"/>
</dbReference>
<protein>
    <submittedName>
        <fullName evidence="3">GRF zinc finger domain containing protein</fullName>
    </submittedName>
</protein>
<dbReference type="OrthoDB" id="545910at2759"/>
<dbReference type="PANTHER" id="PTHR31212">
    <property type="entry name" value="ALPHA-KETOGLUTARATE-DEPENDENT DIOXYGENASE ALKB HOMOLOG 3"/>
    <property type="match status" value="1"/>
</dbReference>
<reference evidence="3 4" key="1">
    <citation type="journal article" date="2020" name="G3 (Bethesda)">
        <title>Genetic Underpinnings of Host Manipulation by Ophiocordyceps as Revealed by Comparative Transcriptomics.</title>
        <authorList>
            <person name="Will I."/>
            <person name="Das B."/>
            <person name="Trinh T."/>
            <person name="Brachmann A."/>
            <person name="Ohm R.A."/>
            <person name="de Bekker C."/>
        </authorList>
    </citation>
    <scope>NUCLEOTIDE SEQUENCE [LARGE SCALE GENOMIC DNA]</scope>
    <source>
        <strain evidence="3 4">EC05</strain>
    </source>
</reference>
<dbReference type="AlphaFoldDB" id="A0A8H4Q618"/>
<evidence type="ECO:0000313" key="4">
    <source>
        <dbReference type="Proteomes" id="UP000562929"/>
    </source>
</evidence>
<accession>A0A8H4Q618</accession>
<organism evidence="3 4">
    <name type="scientific">Ophiocordyceps camponoti-floridani</name>
    <dbReference type="NCBI Taxonomy" id="2030778"/>
    <lineage>
        <taxon>Eukaryota</taxon>
        <taxon>Fungi</taxon>
        <taxon>Dikarya</taxon>
        <taxon>Ascomycota</taxon>
        <taxon>Pezizomycotina</taxon>
        <taxon>Sordariomycetes</taxon>
        <taxon>Hypocreomycetidae</taxon>
        <taxon>Hypocreales</taxon>
        <taxon>Ophiocordycipitaceae</taxon>
        <taxon>Ophiocordyceps</taxon>
    </lineage>
</organism>
<dbReference type="InterPro" id="IPR027450">
    <property type="entry name" value="AlkB-like"/>
</dbReference>
<gene>
    <name evidence="3" type="ORF">GQ602_004015</name>
</gene>
<evidence type="ECO:0000256" key="1">
    <source>
        <dbReference type="SAM" id="MobiDB-lite"/>
    </source>
</evidence>
<dbReference type="Pfam" id="PF13532">
    <property type="entry name" value="2OG-FeII_Oxy_2"/>
    <property type="match status" value="1"/>
</dbReference>
<dbReference type="GO" id="GO:0051213">
    <property type="term" value="F:dioxygenase activity"/>
    <property type="evidence" value="ECO:0007669"/>
    <property type="project" value="InterPro"/>
</dbReference>